<dbReference type="SUPFAM" id="SSF63862">
    <property type="entry name" value="Thiamin pyrophosphokinase, substrate-binding domain"/>
    <property type="match status" value="1"/>
</dbReference>
<dbReference type="GO" id="GO:0004788">
    <property type="term" value="F:thiamine diphosphokinase activity"/>
    <property type="evidence" value="ECO:0007669"/>
    <property type="project" value="UniProtKB-UniRule"/>
</dbReference>
<gene>
    <name evidence="7" type="ORF">CWO92_02875</name>
</gene>
<comment type="caution">
    <text evidence="7">The sequence shown here is derived from an EMBL/GenBank/DDBJ whole genome shotgun (WGS) entry which is preliminary data.</text>
</comment>
<evidence type="ECO:0000259" key="6">
    <source>
        <dbReference type="SMART" id="SM00983"/>
    </source>
</evidence>
<sequence length="218" mass="24686">MEKIIHIVAGGPSLYIPNLNDYTGDGHIWVGVDYGVYHLIKNGINPDIAFGDFDSVSEHEWKLIREKSGKIMEYIPEKDETDLELALQWAITENPQKIIIFGATGGRADHYFANAFLLIRKEFLHADCQIEILDTQNRITAHLPGTYKVKKVDDLKYISFLPLTSEVEKITLLGFKYPLENKNVKQGSTLCISNELLEDSGTFSFHSGILLMIRSKDI</sequence>
<dbReference type="EMBL" id="PIQO01000001">
    <property type="protein sequence ID" value="PKR87014.1"/>
    <property type="molecule type" value="Genomic_DNA"/>
</dbReference>
<dbReference type="SMART" id="SM00983">
    <property type="entry name" value="TPK_B1_binding"/>
    <property type="match status" value="1"/>
</dbReference>
<dbReference type="GO" id="GO:0006772">
    <property type="term" value="P:thiamine metabolic process"/>
    <property type="evidence" value="ECO:0007669"/>
    <property type="project" value="UniProtKB-UniRule"/>
</dbReference>
<dbReference type="PANTHER" id="PTHR41299:SF1">
    <property type="entry name" value="THIAMINE PYROPHOSPHOKINASE"/>
    <property type="match status" value="1"/>
</dbReference>
<feature type="domain" description="Thiamin pyrophosphokinase thiamin-binding" evidence="6">
    <location>
        <begin position="145"/>
        <end position="211"/>
    </location>
</feature>
<dbReference type="InterPro" id="IPR053149">
    <property type="entry name" value="TPK"/>
</dbReference>
<reference evidence="7 8" key="1">
    <citation type="submission" date="2017-11" db="EMBL/GenBank/DDBJ databases">
        <title>Bacillus camelliae sp. nov., isolated from pu'er tea.</title>
        <authorList>
            <person name="Niu L."/>
        </authorList>
    </citation>
    <scope>NUCLEOTIDE SEQUENCE [LARGE SCALE GENOMIC DNA]</scope>
    <source>
        <strain evidence="7 8">7578-1</strain>
    </source>
</reference>
<dbReference type="NCBIfam" id="TIGR01378">
    <property type="entry name" value="thi_PPkinase"/>
    <property type="match status" value="1"/>
</dbReference>
<dbReference type="GO" id="GO:0030975">
    <property type="term" value="F:thiamine binding"/>
    <property type="evidence" value="ECO:0007669"/>
    <property type="project" value="InterPro"/>
</dbReference>
<proteinExistence type="predicted"/>
<dbReference type="PANTHER" id="PTHR41299">
    <property type="entry name" value="THIAMINE PYROPHOSPHOKINASE"/>
    <property type="match status" value="1"/>
</dbReference>
<evidence type="ECO:0000313" key="7">
    <source>
        <dbReference type="EMBL" id="PKR87014.1"/>
    </source>
</evidence>
<keyword evidence="1" id="KW-0808">Transferase</keyword>
<dbReference type="CDD" id="cd07995">
    <property type="entry name" value="TPK"/>
    <property type="match status" value="1"/>
</dbReference>
<name>A0A2N3LR33_9BACI</name>
<keyword evidence="3 7" id="KW-0418">Kinase</keyword>
<evidence type="ECO:0000256" key="5">
    <source>
        <dbReference type="NCBIfam" id="TIGR01378"/>
    </source>
</evidence>
<dbReference type="GO" id="GO:0009229">
    <property type="term" value="P:thiamine diphosphate biosynthetic process"/>
    <property type="evidence" value="ECO:0007669"/>
    <property type="project" value="InterPro"/>
</dbReference>
<dbReference type="OrthoDB" id="9804377at2"/>
<keyword evidence="8" id="KW-1185">Reference proteome</keyword>
<dbReference type="Proteomes" id="UP000233440">
    <property type="component" value="Unassembled WGS sequence"/>
</dbReference>
<evidence type="ECO:0000256" key="3">
    <source>
        <dbReference type="ARBA" id="ARBA00022777"/>
    </source>
</evidence>
<keyword evidence="2" id="KW-0547">Nucleotide-binding</keyword>
<dbReference type="EC" id="2.7.6.2" evidence="5"/>
<dbReference type="Gene3D" id="3.40.50.10240">
    <property type="entry name" value="Thiamin pyrophosphokinase, catalytic domain"/>
    <property type="match status" value="1"/>
</dbReference>
<dbReference type="GO" id="GO:0005524">
    <property type="term" value="F:ATP binding"/>
    <property type="evidence" value="ECO:0007669"/>
    <property type="project" value="UniProtKB-KW"/>
</dbReference>
<dbReference type="SUPFAM" id="SSF63999">
    <property type="entry name" value="Thiamin pyrophosphokinase, catalytic domain"/>
    <property type="match status" value="1"/>
</dbReference>
<dbReference type="Pfam" id="PF04263">
    <property type="entry name" value="TPK_catalytic"/>
    <property type="match status" value="1"/>
</dbReference>
<protein>
    <recommendedName>
        <fullName evidence="5">Thiamine diphosphokinase</fullName>
        <ecNumber evidence="5">2.7.6.2</ecNumber>
    </recommendedName>
</protein>
<evidence type="ECO:0000256" key="4">
    <source>
        <dbReference type="ARBA" id="ARBA00022840"/>
    </source>
</evidence>
<organism evidence="7 8">
    <name type="scientific">Heyndrickxia camelliae</name>
    <dbReference type="NCBI Taxonomy" id="1707093"/>
    <lineage>
        <taxon>Bacteria</taxon>
        <taxon>Bacillati</taxon>
        <taxon>Bacillota</taxon>
        <taxon>Bacilli</taxon>
        <taxon>Bacillales</taxon>
        <taxon>Bacillaceae</taxon>
        <taxon>Heyndrickxia</taxon>
    </lineage>
</organism>
<accession>A0A2N3LR33</accession>
<keyword evidence="4" id="KW-0067">ATP-binding</keyword>
<dbReference type="InterPro" id="IPR036759">
    <property type="entry name" value="TPK_catalytic_sf"/>
</dbReference>
<dbReference type="GO" id="GO:0016301">
    <property type="term" value="F:kinase activity"/>
    <property type="evidence" value="ECO:0007669"/>
    <property type="project" value="UniProtKB-KW"/>
</dbReference>
<dbReference type="InterPro" id="IPR007373">
    <property type="entry name" value="Thiamin_PyroPKinase_B1-bd"/>
</dbReference>
<dbReference type="InterPro" id="IPR007371">
    <property type="entry name" value="TPK_catalytic"/>
</dbReference>
<dbReference type="RefSeq" id="WP_101352664.1">
    <property type="nucleotide sequence ID" value="NZ_PIQO01000001.1"/>
</dbReference>
<dbReference type="Pfam" id="PF04265">
    <property type="entry name" value="TPK_B1_binding"/>
    <property type="match status" value="1"/>
</dbReference>
<dbReference type="InterPro" id="IPR036371">
    <property type="entry name" value="TPK_B1-bd_sf"/>
</dbReference>
<dbReference type="AlphaFoldDB" id="A0A2N3LR33"/>
<dbReference type="InterPro" id="IPR006282">
    <property type="entry name" value="Thi_PPkinase"/>
</dbReference>
<evidence type="ECO:0000256" key="1">
    <source>
        <dbReference type="ARBA" id="ARBA00022679"/>
    </source>
</evidence>
<evidence type="ECO:0000313" key="8">
    <source>
        <dbReference type="Proteomes" id="UP000233440"/>
    </source>
</evidence>
<evidence type="ECO:0000256" key="2">
    <source>
        <dbReference type="ARBA" id="ARBA00022741"/>
    </source>
</evidence>